<dbReference type="KEGG" id="maqu:Maq22A_c03165"/>
<dbReference type="GO" id="GO:0005524">
    <property type="term" value="F:ATP binding"/>
    <property type="evidence" value="ECO:0007669"/>
    <property type="project" value="UniProtKB-KW"/>
</dbReference>
<dbReference type="InterPro" id="IPR027417">
    <property type="entry name" value="P-loop_NTPase"/>
</dbReference>
<dbReference type="InterPro" id="IPR003593">
    <property type="entry name" value="AAA+_ATPase"/>
</dbReference>
<keyword evidence="3" id="KW-0547">Nucleotide-binding</keyword>
<dbReference type="PROSITE" id="PS00211">
    <property type="entry name" value="ABC_TRANSPORTER_1"/>
    <property type="match status" value="1"/>
</dbReference>
<keyword evidence="2" id="KW-0813">Transport</keyword>
<dbReference type="GO" id="GO:0015807">
    <property type="term" value="P:L-amino acid transport"/>
    <property type="evidence" value="ECO:0007669"/>
    <property type="project" value="TreeGrafter"/>
</dbReference>
<dbReference type="PROSITE" id="PS50893">
    <property type="entry name" value="ABC_TRANSPORTER_2"/>
    <property type="match status" value="1"/>
</dbReference>
<dbReference type="PANTHER" id="PTHR43820:SF2">
    <property type="entry name" value="ABC TRANSPORTER ATP-BINDING PROTEIN"/>
    <property type="match status" value="1"/>
</dbReference>
<dbReference type="EMBL" id="AP014704">
    <property type="protein sequence ID" value="BAQ44082.1"/>
    <property type="molecule type" value="Genomic_DNA"/>
</dbReference>
<evidence type="ECO:0000313" key="7">
    <source>
        <dbReference type="EMBL" id="BAQ44082.1"/>
    </source>
</evidence>
<dbReference type="PATRIC" id="fig|270351.10.peg.616"/>
<dbReference type="GO" id="GO:0015658">
    <property type="term" value="F:branched-chain amino acid transmembrane transporter activity"/>
    <property type="evidence" value="ECO:0007669"/>
    <property type="project" value="TreeGrafter"/>
</dbReference>
<evidence type="ECO:0000256" key="2">
    <source>
        <dbReference type="ARBA" id="ARBA00022448"/>
    </source>
</evidence>
<evidence type="ECO:0000256" key="4">
    <source>
        <dbReference type="ARBA" id="ARBA00022840"/>
    </source>
</evidence>
<dbReference type="STRING" id="270351.Maq22A_c03165"/>
<protein>
    <submittedName>
        <fullName evidence="7">Mannosyltransferase</fullName>
    </submittedName>
</protein>
<evidence type="ECO:0000256" key="3">
    <source>
        <dbReference type="ARBA" id="ARBA00022741"/>
    </source>
</evidence>
<dbReference type="Gene3D" id="3.40.50.300">
    <property type="entry name" value="P-loop containing nucleotide triphosphate hydrolases"/>
    <property type="match status" value="1"/>
</dbReference>
<evidence type="ECO:0000256" key="1">
    <source>
        <dbReference type="ARBA" id="ARBA00005417"/>
    </source>
</evidence>
<name>A0A0C6FB85_9HYPH</name>
<dbReference type="AlphaFoldDB" id="A0A0C6FB85"/>
<comment type="similarity">
    <text evidence="1">Belongs to the ABC transporter superfamily.</text>
</comment>
<dbReference type="Pfam" id="PF00005">
    <property type="entry name" value="ABC_tran"/>
    <property type="match status" value="1"/>
</dbReference>
<keyword evidence="7" id="KW-0328">Glycosyltransferase</keyword>
<dbReference type="InterPro" id="IPR003439">
    <property type="entry name" value="ABC_transporter-like_ATP-bd"/>
</dbReference>
<dbReference type="SUPFAM" id="SSF52540">
    <property type="entry name" value="P-loop containing nucleoside triphosphate hydrolases"/>
    <property type="match status" value="1"/>
</dbReference>
<proteinExistence type="inferred from homology"/>
<evidence type="ECO:0000256" key="5">
    <source>
        <dbReference type="ARBA" id="ARBA00022970"/>
    </source>
</evidence>
<evidence type="ECO:0000259" key="6">
    <source>
        <dbReference type="PROSITE" id="PS50893"/>
    </source>
</evidence>
<evidence type="ECO:0000313" key="8">
    <source>
        <dbReference type="Proteomes" id="UP000061432"/>
    </source>
</evidence>
<feature type="domain" description="ABC transporter" evidence="6">
    <location>
        <begin position="17"/>
        <end position="246"/>
    </location>
</feature>
<sequence length="246" mass="26670">MSAALAMPAHHPAPALLEVEDLHAYYGKSHILQGVSFRVGTGEIVSILGRNGVGRSTTLKAIMGDVPPRGQIRFKGQAIAGLKPYAVARRGLGYVPEERAIFPKLTVRQNLALGEKGGKRGGRWSYADIFRLFPRLEERIDTPGGVLSGGEQQMLTICRTLMGDPDLIMIDEPTEGLSPQMVARVAEMIGEIAARGVAVLLVEQKLTIALKLSQRLYVMGHGHVVFEGTPAALSANEAVRREWLEV</sequence>
<keyword evidence="5" id="KW-0029">Amino-acid transport</keyword>
<organism evidence="7 8">
    <name type="scientific">Methylobacterium aquaticum</name>
    <dbReference type="NCBI Taxonomy" id="270351"/>
    <lineage>
        <taxon>Bacteria</taxon>
        <taxon>Pseudomonadati</taxon>
        <taxon>Pseudomonadota</taxon>
        <taxon>Alphaproteobacteria</taxon>
        <taxon>Hyphomicrobiales</taxon>
        <taxon>Methylobacteriaceae</taxon>
        <taxon>Methylobacterium</taxon>
    </lineage>
</organism>
<gene>
    <name evidence="7" type="primary">livF</name>
    <name evidence="7" type="ORF">Maq22A_c03165</name>
</gene>
<dbReference type="InterPro" id="IPR052156">
    <property type="entry name" value="BCAA_Transport_ATP-bd_LivF"/>
</dbReference>
<dbReference type="Proteomes" id="UP000061432">
    <property type="component" value="Chromosome"/>
</dbReference>
<dbReference type="GO" id="GO:0016757">
    <property type="term" value="F:glycosyltransferase activity"/>
    <property type="evidence" value="ECO:0007669"/>
    <property type="project" value="UniProtKB-KW"/>
</dbReference>
<dbReference type="InterPro" id="IPR017871">
    <property type="entry name" value="ABC_transporter-like_CS"/>
</dbReference>
<dbReference type="SMART" id="SM00382">
    <property type="entry name" value="AAA"/>
    <property type="match status" value="1"/>
</dbReference>
<keyword evidence="4" id="KW-0067">ATP-binding</keyword>
<dbReference type="CDD" id="cd03224">
    <property type="entry name" value="ABC_TM1139_LivF_branched"/>
    <property type="match status" value="1"/>
</dbReference>
<accession>A0A0C6FB85</accession>
<reference evidence="7 8" key="1">
    <citation type="journal article" date="2015" name="Genome Announc.">
        <title>Complete Genome Sequence of Methylobacterium aquaticum Strain 22A, Isolated from Racomitrium japonicum Moss.</title>
        <authorList>
            <person name="Tani A."/>
            <person name="Ogura Y."/>
            <person name="Hayashi T."/>
            <person name="Kimbara K."/>
        </authorList>
    </citation>
    <scope>NUCLEOTIDE SEQUENCE [LARGE SCALE GENOMIC DNA]</scope>
    <source>
        <strain evidence="7 8">MA-22A</strain>
    </source>
</reference>
<keyword evidence="7" id="KW-0808">Transferase</keyword>
<reference evidence="8" key="2">
    <citation type="submission" date="2015-01" db="EMBL/GenBank/DDBJ databases">
        <title>Complete genome sequence of Methylobacterium aquaticum strain 22A.</title>
        <authorList>
            <person name="Tani A."/>
            <person name="Ogura Y."/>
            <person name="Hayashi T."/>
        </authorList>
    </citation>
    <scope>NUCLEOTIDE SEQUENCE [LARGE SCALE GENOMIC DNA]</scope>
    <source>
        <strain evidence="8">MA-22A</strain>
    </source>
</reference>
<dbReference type="PANTHER" id="PTHR43820">
    <property type="entry name" value="HIGH-AFFINITY BRANCHED-CHAIN AMINO ACID TRANSPORT ATP-BINDING PROTEIN LIVF"/>
    <property type="match status" value="1"/>
</dbReference>
<dbReference type="GO" id="GO:0016887">
    <property type="term" value="F:ATP hydrolysis activity"/>
    <property type="evidence" value="ECO:0007669"/>
    <property type="project" value="InterPro"/>
</dbReference>